<evidence type="ECO:0000256" key="1">
    <source>
        <dbReference type="ARBA" id="ARBA00022729"/>
    </source>
</evidence>
<comment type="caution">
    <text evidence="3">The sequence shown here is derived from an EMBL/GenBank/DDBJ whole genome shotgun (WGS) entry which is preliminary data.</text>
</comment>
<evidence type="ECO:0000313" key="3">
    <source>
        <dbReference type="EMBL" id="MFB9106250.1"/>
    </source>
</evidence>
<dbReference type="Gene3D" id="2.80.10.50">
    <property type="match status" value="1"/>
</dbReference>
<keyword evidence="1" id="KW-0732">Signal</keyword>
<keyword evidence="4" id="KW-1185">Reference proteome</keyword>
<dbReference type="SUPFAM" id="SSF50370">
    <property type="entry name" value="Ricin B-like lectins"/>
    <property type="match status" value="1"/>
</dbReference>
<dbReference type="Pfam" id="PF15892">
    <property type="entry name" value="BNR_4"/>
    <property type="match status" value="1"/>
</dbReference>
<dbReference type="Pfam" id="PF24208">
    <property type="entry name" value="Beta-tre_PLH30"/>
    <property type="match status" value="1"/>
</dbReference>
<organism evidence="3 4">
    <name type="scientific">Algibacter miyuki</name>
    <dbReference type="NCBI Taxonomy" id="1306933"/>
    <lineage>
        <taxon>Bacteria</taxon>
        <taxon>Pseudomonadati</taxon>
        <taxon>Bacteroidota</taxon>
        <taxon>Flavobacteriia</taxon>
        <taxon>Flavobacteriales</taxon>
        <taxon>Flavobacteriaceae</taxon>
        <taxon>Algibacter</taxon>
    </lineage>
</organism>
<evidence type="ECO:0000259" key="2">
    <source>
        <dbReference type="PROSITE" id="PS51175"/>
    </source>
</evidence>
<sequence length="1069" mass="117746">MKTKIQLSTTRNYGMLMVFLLVSYLSSFKISAQVTFMDSTKVTNDAFYFWKESDPKPYHYGASINPHGNCVKVSNGYVFYTWYRGGWSNRALMVSRKKIGEGTWVHVALPAKLSLVGGKGDTHLTTNIGICPIDGTVHLMFDHHNEDLNYIRSKKNIAFAPDSEFTAENFLPQQNYLTPGKVVGGVTYPDLFNNDQGEMYFERRLGSAVGGDIVMTYYNGDTWSQETTIIKGRGSEVTQGERNFSYGSAHFINGKFYYTYSPRWAESPTVLGEGVYLMELGQRMDSKATNVTGESFDLPIIDHAPFFISDPRSVPDNAGWAGGPQVAISPKNDIYMYIQPKKTTHYNYLKKAGETEFIEDRGKGGLGTFYGNRMYKFVTSGEDLVVNSCLAGTYEWREDFRMNVGARFRKSVKIMDNGTIVAIFSERVDSDKVPIYCYVLKIEKEDYIPQTISFEAIEEKTEGDTNFQLDATASSGLPVSYISTNTNIARIVNGNTVEIIGVGSCNIVASQVGNGVYDNAPDASQTLVVHANASKTNQTIQFELTSTTHVWGSPDQTLNAIASSGLVVQFESTNTNVAVVLEGKVHVKRAGKTTINALQLGDDTYNAAPIVGHELVVPLKEQEITFLEIPEVTSSDPAFQLQATSNNPDANLRFLCPNNQVAIVWSNQVRQVLGAGSATITVSGAGNEFFTSAQTTQTIKVNPKTHIIPTDIEAEYYTTKSGVNITRWSNTVFYLNSWNIDDFAEYTIDVPEDGVYEIEVFAASPGSSKKLKVVSGSTKLADIALTVTPNLTVFKGSKANIALNKGVQKIKLVGVIGGFNFDRMKITKGQVVGGADGEGVYKLINVGTGKFLGAGVAGSQPVIMQDSGEGLDRKWEFVKTTVGGVDYYNIDSKDNGILRYTGAGFSVGPYLVVSTTKESPAGDTDKIWTIHYNETDNTFRFEAKSNGKFLYHDIDGNCYNISADADDARSKWKVEGHGGPLLNLKNQDMLVTSIKVYPNPAEASFTLALNNLNTSHIKIYNILGKLVFETTTNEKNMQIVNRGQFTSGIYLIKVLTDNQKVFYTKLIIK</sequence>
<accession>A0ABV5H4L3</accession>
<dbReference type="InterPro" id="IPR057036">
    <property type="entry name" value="Beta-tre_PLH30"/>
</dbReference>
<reference evidence="3 4" key="1">
    <citation type="submission" date="2024-09" db="EMBL/GenBank/DDBJ databases">
        <authorList>
            <person name="Sun Q."/>
            <person name="Mori K."/>
        </authorList>
    </citation>
    <scope>NUCLEOTIDE SEQUENCE [LARGE SCALE GENOMIC DNA]</scope>
    <source>
        <strain evidence="3 4">CECT 8300</strain>
    </source>
</reference>
<feature type="domain" description="CBM6" evidence="2">
    <location>
        <begin position="710"/>
        <end position="827"/>
    </location>
</feature>
<dbReference type="Pfam" id="PF18962">
    <property type="entry name" value="Por_Secre_tail"/>
    <property type="match status" value="1"/>
</dbReference>
<proteinExistence type="predicted"/>
<gene>
    <name evidence="3" type="ORF">ACFFU1_15200</name>
</gene>
<evidence type="ECO:0000313" key="4">
    <source>
        <dbReference type="Proteomes" id="UP001589590"/>
    </source>
</evidence>
<dbReference type="RefSeq" id="WP_290267833.1">
    <property type="nucleotide sequence ID" value="NZ_JAUFQP010000001.1"/>
</dbReference>
<dbReference type="InterPro" id="IPR026444">
    <property type="entry name" value="Secre_tail"/>
</dbReference>
<name>A0ABV5H4L3_9FLAO</name>
<dbReference type="InterPro" id="IPR008979">
    <property type="entry name" value="Galactose-bd-like_sf"/>
</dbReference>
<dbReference type="Gene3D" id="2.60.120.260">
    <property type="entry name" value="Galactose-binding domain-like"/>
    <property type="match status" value="1"/>
</dbReference>
<dbReference type="InterPro" id="IPR035992">
    <property type="entry name" value="Ricin_B-like_lectins"/>
</dbReference>
<dbReference type="NCBIfam" id="TIGR04183">
    <property type="entry name" value="Por_Secre_tail"/>
    <property type="match status" value="1"/>
</dbReference>
<dbReference type="PROSITE" id="PS51175">
    <property type="entry name" value="CBM6"/>
    <property type="match status" value="1"/>
</dbReference>
<dbReference type="SUPFAM" id="SSF49785">
    <property type="entry name" value="Galactose-binding domain-like"/>
    <property type="match status" value="1"/>
</dbReference>
<protein>
    <submittedName>
        <fullName evidence="3">BNR-4 repeat-containing protein</fullName>
    </submittedName>
</protein>
<dbReference type="Proteomes" id="UP001589590">
    <property type="component" value="Unassembled WGS sequence"/>
</dbReference>
<dbReference type="EMBL" id="JBHMFA010000015">
    <property type="protein sequence ID" value="MFB9106250.1"/>
    <property type="molecule type" value="Genomic_DNA"/>
</dbReference>
<dbReference type="CDD" id="cd00161">
    <property type="entry name" value="beta-trefoil_Ricin-like"/>
    <property type="match status" value="1"/>
</dbReference>
<dbReference type="InterPro" id="IPR005084">
    <property type="entry name" value="CBM6"/>
</dbReference>